<name>A0ACB8RVW9_9AGAM</name>
<reference evidence="1" key="2">
    <citation type="journal article" date="2022" name="New Phytol.">
        <title>Evolutionary transition to the ectomycorrhizal habit in the genomes of a hyperdiverse lineage of mushroom-forming fungi.</title>
        <authorList>
            <person name="Looney B."/>
            <person name="Miyauchi S."/>
            <person name="Morin E."/>
            <person name="Drula E."/>
            <person name="Courty P.E."/>
            <person name="Kohler A."/>
            <person name="Kuo A."/>
            <person name="LaButti K."/>
            <person name="Pangilinan J."/>
            <person name="Lipzen A."/>
            <person name="Riley R."/>
            <person name="Andreopoulos W."/>
            <person name="He G."/>
            <person name="Johnson J."/>
            <person name="Nolan M."/>
            <person name="Tritt A."/>
            <person name="Barry K.W."/>
            <person name="Grigoriev I.V."/>
            <person name="Nagy L.G."/>
            <person name="Hibbett D."/>
            <person name="Henrissat B."/>
            <person name="Matheny P.B."/>
            <person name="Labbe J."/>
            <person name="Martin F.M."/>
        </authorList>
    </citation>
    <scope>NUCLEOTIDE SEQUENCE</scope>
    <source>
        <strain evidence="1">FP105234-sp</strain>
    </source>
</reference>
<organism evidence="1 2">
    <name type="scientific">Auriscalpium vulgare</name>
    <dbReference type="NCBI Taxonomy" id="40419"/>
    <lineage>
        <taxon>Eukaryota</taxon>
        <taxon>Fungi</taxon>
        <taxon>Dikarya</taxon>
        <taxon>Basidiomycota</taxon>
        <taxon>Agaricomycotina</taxon>
        <taxon>Agaricomycetes</taxon>
        <taxon>Russulales</taxon>
        <taxon>Auriscalpiaceae</taxon>
        <taxon>Auriscalpium</taxon>
    </lineage>
</organism>
<accession>A0ACB8RVW9</accession>
<comment type="caution">
    <text evidence="1">The sequence shown here is derived from an EMBL/GenBank/DDBJ whole genome shotgun (WGS) entry which is preliminary data.</text>
</comment>
<proteinExistence type="predicted"/>
<sequence>MATPSHSANDSCPSCRSDNETHETDRDDWIRCDACRTWYHWRCAGDGDIAAVDKWFCTACREQDPTRTITLKPPARKSTRSKPVRDYANMHSGEASADAAKWAQMLEQRAFSGDDFPRMEGERITREWLESDPSALSDPIVIEKPSGLGMKMPGDELTIEGIAEMLGGDMPVEVIDVATQSNVPGWTLARWAQYYSLQPSARDKIRNVISLEISGTKLADQVLPPRLVRELDWVEKFWPSTKKGKGHVYPKVQLYCLMGVAGAWTDWHVDFAGSSVYYHILKGSKTFLFIRPTPANLSAYERWSGTEIQSHTWLGDLVDEVVRVDLVQGNTMMIPTGWIHAVYTPSDALVFGGNFLHSYNAATQFRVRDIEIATQVPKKFRFPLFSRLCWYAGEKYLRDLRAREEFPLRVLKSVEALSEFLVSEARAVERGPDAARREAKDQIPSDKVKDASALARELRWRVRLASGYGSEGEEGDSPGGTTASQKRKRGDHESGAWGQRAEPSFRHFAPKVWGRSEESREEDTRRVRISRPATGEDWADSWVESADESKTYDAEDAAEAEVTRARRVVIRVRRTSHGLERQRVERTVEHWQWPAIT</sequence>
<evidence type="ECO:0000313" key="1">
    <source>
        <dbReference type="EMBL" id="KAI0048251.1"/>
    </source>
</evidence>
<reference evidence="1" key="1">
    <citation type="submission" date="2021-02" db="EMBL/GenBank/DDBJ databases">
        <authorList>
            <consortium name="DOE Joint Genome Institute"/>
            <person name="Ahrendt S."/>
            <person name="Looney B.P."/>
            <person name="Miyauchi S."/>
            <person name="Morin E."/>
            <person name="Drula E."/>
            <person name="Courty P.E."/>
            <person name="Chicoki N."/>
            <person name="Fauchery L."/>
            <person name="Kohler A."/>
            <person name="Kuo A."/>
            <person name="Labutti K."/>
            <person name="Pangilinan J."/>
            <person name="Lipzen A."/>
            <person name="Riley R."/>
            <person name="Andreopoulos W."/>
            <person name="He G."/>
            <person name="Johnson J."/>
            <person name="Barry K.W."/>
            <person name="Grigoriev I.V."/>
            <person name="Nagy L."/>
            <person name="Hibbett D."/>
            <person name="Henrissat B."/>
            <person name="Matheny P.B."/>
            <person name="Labbe J."/>
            <person name="Martin F."/>
        </authorList>
    </citation>
    <scope>NUCLEOTIDE SEQUENCE</scope>
    <source>
        <strain evidence="1">FP105234-sp</strain>
    </source>
</reference>
<keyword evidence="2" id="KW-1185">Reference proteome</keyword>
<evidence type="ECO:0000313" key="2">
    <source>
        <dbReference type="Proteomes" id="UP000814033"/>
    </source>
</evidence>
<protein>
    <submittedName>
        <fullName evidence="1">Clavaminate synthase-like protein</fullName>
    </submittedName>
</protein>
<gene>
    <name evidence="1" type="ORF">FA95DRAFT_1582357</name>
</gene>
<dbReference type="EMBL" id="MU275890">
    <property type="protein sequence ID" value="KAI0048251.1"/>
    <property type="molecule type" value="Genomic_DNA"/>
</dbReference>
<dbReference type="Proteomes" id="UP000814033">
    <property type="component" value="Unassembled WGS sequence"/>
</dbReference>